<dbReference type="InterPro" id="IPR050539">
    <property type="entry name" value="ThrE_Dicarb/AminoAcid_Exp"/>
</dbReference>
<feature type="transmembrane region" description="Helical" evidence="8">
    <location>
        <begin position="350"/>
        <end position="368"/>
    </location>
</feature>
<organism evidence="11 12">
    <name type="scientific">Candidatus Brachybacterium merdavium</name>
    <dbReference type="NCBI Taxonomy" id="2838513"/>
    <lineage>
        <taxon>Bacteria</taxon>
        <taxon>Bacillati</taxon>
        <taxon>Actinomycetota</taxon>
        <taxon>Actinomycetes</taxon>
        <taxon>Micrococcales</taxon>
        <taxon>Dermabacteraceae</taxon>
        <taxon>Brachybacterium</taxon>
    </lineage>
</organism>
<feature type="transmembrane region" description="Helical" evidence="8">
    <location>
        <begin position="270"/>
        <end position="292"/>
    </location>
</feature>
<keyword evidence="4 8" id="KW-1133">Transmembrane helix</keyword>
<evidence type="ECO:0000259" key="9">
    <source>
        <dbReference type="Pfam" id="PF06738"/>
    </source>
</evidence>
<feature type="transmembrane region" description="Helical" evidence="8">
    <location>
        <begin position="171"/>
        <end position="192"/>
    </location>
</feature>
<reference evidence="11" key="2">
    <citation type="submission" date="2021-04" db="EMBL/GenBank/DDBJ databases">
        <authorList>
            <person name="Gilroy R."/>
        </authorList>
    </citation>
    <scope>NUCLEOTIDE SEQUENCE</scope>
    <source>
        <strain evidence="11">ChiHjej13B12-24818</strain>
    </source>
</reference>
<evidence type="ECO:0000313" key="12">
    <source>
        <dbReference type="Proteomes" id="UP000823823"/>
    </source>
</evidence>
<feature type="transmembrane region" description="Helical" evidence="8">
    <location>
        <begin position="198"/>
        <end position="218"/>
    </location>
</feature>
<keyword evidence="2" id="KW-1003">Cell membrane</keyword>
<accession>A0A9D2LBW3</accession>
<comment type="caution">
    <text evidence="11">The sequence shown here is derived from an EMBL/GenBank/DDBJ whole genome shotgun (WGS) entry which is preliminary data.</text>
</comment>
<evidence type="ECO:0000256" key="6">
    <source>
        <dbReference type="ARBA" id="ARBA00034125"/>
    </source>
</evidence>
<evidence type="ECO:0000256" key="5">
    <source>
        <dbReference type="ARBA" id="ARBA00023136"/>
    </source>
</evidence>
<feature type="region of interest" description="Disordered" evidence="7">
    <location>
        <begin position="432"/>
        <end position="498"/>
    </location>
</feature>
<evidence type="ECO:0000256" key="2">
    <source>
        <dbReference type="ARBA" id="ARBA00022475"/>
    </source>
</evidence>
<evidence type="ECO:0000259" key="10">
    <source>
        <dbReference type="Pfam" id="PF12821"/>
    </source>
</evidence>
<proteinExistence type="inferred from homology"/>
<protein>
    <submittedName>
        <fullName evidence="11">Threonine/serine exporter family protein</fullName>
    </submittedName>
</protein>
<dbReference type="InterPro" id="IPR024528">
    <property type="entry name" value="ThrE_2"/>
</dbReference>
<feature type="transmembrane region" description="Helical" evidence="8">
    <location>
        <begin position="299"/>
        <end position="318"/>
    </location>
</feature>
<feature type="transmembrane region" description="Helical" evidence="8">
    <location>
        <begin position="238"/>
        <end position="264"/>
    </location>
</feature>
<dbReference type="InterPro" id="IPR010619">
    <property type="entry name" value="ThrE-like_N"/>
</dbReference>
<feature type="domain" description="Threonine/Serine exporter ThrE" evidence="10">
    <location>
        <begin position="280"/>
        <end position="403"/>
    </location>
</feature>
<dbReference type="Pfam" id="PF12821">
    <property type="entry name" value="ThrE_2"/>
    <property type="match status" value="1"/>
</dbReference>
<comment type="subcellular location">
    <subcellularLocation>
        <location evidence="1">Cell membrane</location>
        <topology evidence="1">Multi-pass membrane protein</topology>
    </subcellularLocation>
</comment>
<evidence type="ECO:0000256" key="8">
    <source>
        <dbReference type="SAM" id="Phobius"/>
    </source>
</evidence>
<evidence type="ECO:0000256" key="7">
    <source>
        <dbReference type="SAM" id="MobiDB-lite"/>
    </source>
</evidence>
<dbReference type="GO" id="GO:0005886">
    <property type="term" value="C:plasma membrane"/>
    <property type="evidence" value="ECO:0007669"/>
    <property type="project" value="UniProtKB-SubCell"/>
</dbReference>
<reference evidence="11" key="1">
    <citation type="journal article" date="2021" name="PeerJ">
        <title>Extensive microbial diversity within the chicken gut microbiome revealed by metagenomics and culture.</title>
        <authorList>
            <person name="Gilroy R."/>
            <person name="Ravi A."/>
            <person name="Getino M."/>
            <person name="Pursley I."/>
            <person name="Horton D.L."/>
            <person name="Alikhan N.F."/>
            <person name="Baker D."/>
            <person name="Gharbi K."/>
            <person name="Hall N."/>
            <person name="Watson M."/>
            <person name="Adriaenssens E.M."/>
            <person name="Foster-Nyarko E."/>
            <person name="Jarju S."/>
            <person name="Secka A."/>
            <person name="Antonio M."/>
            <person name="Oren A."/>
            <person name="Chaudhuri R.R."/>
            <person name="La Ragione R."/>
            <person name="Hildebrand F."/>
            <person name="Pallen M.J."/>
        </authorList>
    </citation>
    <scope>NUCLEOTIDE SEQUENCE</scope>
    <source>
        <strain evidence="11">ChiHjej13B12-24818</strain>
    </source>
</reference>
<gene>
    <name evidence="11" type="ORF">H9786_04400</name>
</gene>
<dbReference type="PANTHER" id="PTHR34390">
    <property type="entry name" value="UPF0442 PROTEIN YJJB-RELATED"/>
    <property type="match status" value="1"/>
</dbReference>
<comment type="similarity">
    <text evidence="6">Belongs to the ThrE exporter (TC 2.A.79) family.</text>
</comment>
<dbReference type="EMBL" id="DWZH01000034">
    <property type="protein sequence ID" value="HJB09762.1"/>
    <property type="molecule type" value="Genomic_DNA"/>
</dbReference>
<feature type="compositionally biased region" description="Basic and acidic residues" evidence="7">
    <location>
        <begin position="485"/>
        <end position="498"/>
    </location>
</feature>
<evidence type="ECO:0000313" key="11">
    <source>
        <dbReference type="EMBL" id="HJB09762.1"/>
    </source>
</evidence>
<evidence type="ECO:0000256" key="1">
    <source>
        <dbReference type="ARBA" id="ARBA00004651"/>
    </source>
</evidence>
<evidence type="ECO:0000256" key="3">
    <source>
        <dbReference type="ARBA" id="ARBA00022692"/>
    </source>
</evidence>
<name>A0A9D2LBW3_9MICO</name>
<dbReference type="AlphaFoldDB" id="A0A9D2LBW3"/>
<feature type="domain" description="Threonine/serine exporter-like N-terminal" evidence="9">
    <location>
        <begin position="13"/>
        <end position="252"/>
    </location>
</feature>
<feature type="transmembrane region" description="Helical" evidence="8">
    <location>
        <begin position="388"/>
        <end position="406"/>
    </location>
</feature>
<dbReference type="Proteomes" id="UP000823823">
    <property type="component" value="Unassembled WGS sequence"/>
</dbReference>
<keyword evidence="3 8" id="KW-0812">Transmembrane</keyword>
<keyword evidence="5 8" id="KW-0472">Membrane</keyword>
<dbReference type="Pfam" id="PF06738">
    <property type="entry name" value="ThrE"/>
    <property type="match status" value="1"/>
</dbReference>
<evidence type="ECO:0000256" key="4">
    <source>
        <dbReference type="ARBA" id="ARBA00022989"/>
    </source>
</evidence>
<feature type="transmembrane region" description="Helical" evidence="8">
    <location>
        <begin position="324"/>
        <end position="343"/>
    </location>
</feature>
<dbReference type="GO" id="GO:0022857">
    <property type="term" value="F:transmembrane transporter activity"/>
    <property type="evidence" value="ECO:0007669"/>
    <property type="project" value="InterPro"/>
</dbReference>
<sequence length="498" mass="51519">MPTDSARLHAVFDLAMRVGVGLLTNGAAASEVTATVLRVTSSSGFRNVSVQVTFDEVVISYLPDELSTPFTRVRAATGRTQDFSRLAAFEDVTHGYITGEIGLDEARHRAAAIPQTSTIYKPLLATAGFAVMGGGLALSFGAETIVVLAATLASGLLITLADLLGRRQIPAFYSQAVGGLIAVLTAVLVSLIDPTVNSSIVVVACIIVQLTGLASIGAMQDAVTGWYVTAAGRILETLMLTVGVVAGVRGGLLLADIIGVDIAISAAMPVTPILVLVLIVSSAAAGLGYGIGTQVPPRMLLWISLVAAVSGVLANLLSSLVMDRVYAAAAASFMTGAAAVILGDKLRAPTLAFVMGGVIPLVPGSRIYRGLLGLGDDPTTGALELFGAAEVAIGIAAGAVLGQLLASRLVQHTRRNAIAYTPTISSPFTTMRRRRLSLGSHRPLGSRRRGRRGGPQPVEPSTMTGEMTALSPSMFEDSEGLPDLEDPRGQRSDPEESP</sequence>
<feature type="transmembrane region" description="Helical" evidence="8">
    <location>
        <begin position="144"/>
        <end position="164"/>
    </location>
</feature>
<dbReference type="GO" id="GO:0015744">
    <property type="term" value="P:succinate transport"/>
    <property type="evidence" value="ECO:0007669"/>
    <property type="project" value="TreeGrafter"/>
</dbReference>